<keyword evidence="2" id="KW-1185">Reference proteome</keyword>
<organism evidence="1 2">
    <name type="scientific">Caerostris extrusa</name>
    <name type="common">Bark spider</name>
    <name type="synonym">Caerostris bankana</name>
    <dbReference type="NCBI Taxonomy" id="172846"/>
    <lineage>
        <taxon>Eukaryota</taxon>
        <taxon>Metazoa</taxon>
        <taxon>Ecdysozoa</taxon>
        <taxon>Arthropoda</taxon>
        <taxon>Chelicerata</taxon>
        <taxon>Arachnida</taxon>
        <taxon>Araneae</taxon>
        <taxon>Araneomorphae</taxon>
        <taxon>Entelegynae</taxon>
        <taxon>Araneoidea</taxon>
        <taxon>Araneidae</taxon>
        <taxon>Caerostris</taxon>
    </lineage>
</organism>
<dbReference type="Proteomes" id="UP001054945">
    <property type="component" value="Unassembled WGS sequence"/>
</dbReference>
<dbReference type="EMBL" id="BPLR01001146">
    <property type="protein sequence ID" value="GIZ00382.1"/>
    <property type="molecule type" value="Genomic_DNA"/>
</dbReference>
<name>A0AAV4Y2K5_CAEEX</name>
<sequence>MVVGTEAIKNPHYNAGVIAETEPIPPAWVRGWGWGLKPPVLKSMHRLFHKPITRNEVGSSDSFFKVMLSE</sequence>
<evidence type="ECO:0000313" key="1">
    <source>
        <dbReference type="EMBL" id="GIZ00382.1"/>
    </source>
</evidence>
<reference evidence="1 2" key="1">
    <citation type="submission" date="2021-06" db="EMBL/GenBank/DDBJ databases">
        <title>Caerostris extrusa draft genome.</title>
        <authorList>
            <person name="Kono N."/>
            <person name="Arakawa K."/>
        </authorList>
    </citation>
    <scope>NUCLEOTIDE SEQUENCE [LARGE SCALE GENOMIC DNA]</scope>
</reference>
<dbReference type="AlphaFoldDB" id="A0AAV4Y2K5"/>
<evidence type="ECO:0000313" key="2">
    <source>
        <dbReference type="Proteomes" id="UP001054945"/>
    </source>
</evidence>
<protein>
    <submittedName>
        <fullName evidence="1">Uncharacterized protein</fullName>
    </submittedName>
</protein>
<accession>A0AAV4Y2K5</accession>
<comment type="caution">
    <text evidence="1">The sequence shown here is derived from an EMBL/GenBank/DDBJ whole genome shotgun (WGS) entry which is preliminary data.</text>
</comment>
<gene>
    <name evidence="1" type="ORF">CEXT_595931</name>
</gene>
<proteinExistence type="predicted"/>